<dbReference type="InterPro" id="IPR001296">
    <property type="entry name" value="Glyco_trans_1"/>
</dbReference>
<comment type="similarity">
    <text evidence="3 7">Belongs to the glycosyltransferase 1 family. Bacterial/plant glycogen synthase subfamily.</text>
</comment>
<dbReference type="GO" id="GO:0004373">
    <property type="term" value="F:alpha-1,4-glucan glucosyltransferase (UDP-glucose donor) activity"/>
    <property type="evidence" value="ECO:0007669"/>
    <property type="project" value="InterPro"/>
</dbReference>
<dbReference type="NCBIfam" id="TIGR02095">
    <property type="entry name" value="glgA"/>
    <property type="match status" value="1"/>
</dbReference>
<evidence type="ECO:0000256" key="1">
    <source>
        <dbReference type="ARBA" id="ARBA00001478"/>
    </source>
</evidence>
<comment type="function">
    <text evidence="2 7">Synthesizes alpha-1,4-glucan chains using ADP-glucose.</text>
</comment>
<comment type="pathway">
    <text evidence="7">Glycan biosynthesis; glycogen biosynthesis.</text>
</comment>
<comment type="catalytic activity">
    <reaction evidence="1 7">
        <text>[(1-&gt;4)-alpha-D-glucosyl](n) + ADP-alpha-D-glucose = [(1-&gt;4)-alpha-D-glucosyl](n+1) + ADP + H(+)</text>
        <dbReference type="Rhea" id="RHEA:18189"/>
        <dbReference type="Rhea" id="RHEA-COMP:9584"/>
        <dbReference type="Rhea" id="RHEA-COMP:9587"/>
        <dbReference type="ChEBI" id="CHEBI:15378"/>
        <dbReference type="ChEBI" id="CHEBI:15444"/>
        <dbReference type="ChEBI" id="CHEBI:57498"/>
        <dbReference type="ChEBI" id="CHEBI:456216"/>
        <dbReference type="EC" id="2.4.1.21"/>
    </reaction>
</comment>
<proteinExistence type="inferred from homology"/>
<dbReference type="InterPro" id="IPR013534">
    <property type="entry name" value="Starch_synth_cat_dom"/>
</dbReference>
<feature type="domain" description="Starch synthase catalytic" evidence="10">
    <location>
        <begin position="2"/>
        <end position="236"/>
    </location>
</feature>
<evidence type="ECO:0000256" key="5">
    <source>
        <dbReference type="ARBA" id="ARBA00022679"/>
    </source>
</evidence>
<reference evidence="11 12" key="1">
    <citation type="submission" date="2014-02" db="EMBL/GenBank/DDBJ databases">
        <title>Genome sequence of Paenibacillus darwinianus reveals adaptive mechanisms for survival in Antarctic soils.</title>
        <authorList>
            <person name="Dsouza M."/>
            <person name="Taylor M.W."/>
            <person name="Turner S.J."/>
            <person name="Aislabie J."/>
        </authorList>
    </citation>
    <scope>NUCLEOTIDE SEQUENCE [LARGE SCALE GENOMIC DNA]</scope>
    <source>
        <strain evidence="11 12">CE1</strain>
    </source>
</reference>
<dbReference type="EC" id="2.4.1.21" evidence="7"/>
<evidence type="ECO:0000259" key="10">
    <source>
        <dbReference type="Pfam" id="PF08323"/>
    </source>
</evidence>
<name>A0A9W5W6A6_9BACL</name>
<feature type="domain" description="Glycosyl transferase family 1" evidence="9">
    <location>
        <begin position="288"/>
        <end position="441"/>
    </location>
</feature>
<dbReference type="OrthoDB" id="9808590at2"/>
<sequence length="532" mass="59911">MKVLFAAAEGNPFVKTGGLADVAGALPKALRKEGADVRIVLPKYGSIAQSYKDKMKLVAEIQVPVGWRMKYAGIWELKHEGVPVYFVDNEDYFKRDGIYGYFDDGERFAFFSRAVLEILPYIGFRPDIVHTHDWHTAVTAALLDKHYRHNPFYTDIRTVFTVHNLQFQGHYGYEVLPELLGLDHDHFANGQVEYHGGVNFLKAGLVFNDRVTTVSPTYAEEIRTPEYGEGLDGELRFLGDKLSGIVNGIDEKSYNPATDPHIPVNYRNELDKKRQNKAELQRSLGLPEKPDVPLLGMVSRITVQKGFDLVADGLHGLMEHDDVQLVILGAGDRYYEELLVDHAQRYPDRTSVQLKFDEGLARQIYAASDMLLMPSRFEPCGISQLISLRYGTVPIVRETGGLKDTVLSYNEFTGEGNGFTFGPYNTHDMLWTIRRALQFYQMPDLWKAIVRNALAGDYSWGRSARQYMGLYEEIALRREEATASGERSAAEMVEEAVRAAASQTASAKDQAKKRSREKAKPEAGKSGDMFIV</sequence>
<dbReference type="SUPFAM" id="SSF53756">
    <property type="entry name" value="UDP-Glycosyltransferase/glycogen phosphorylase"/>
    <property type="match status" value="1"/>
</dbReference>
<dbReference type="NCBIfam" id="NF001899">
    <property type="entry name" value="PRK00654.1-2"/>
    <property type="match status" value="1"/>
</dbReference>
<evidence type="ECO:0000256" key="6">
    <source>
        <dbReference type="ARBA" id="ARBA00023056"/>
    </source>
</evidence>
<dbReference type="GO" id="GO:0009011">
    <property type="term" value="F:alpha-1,4-glucan glucosyltransferase (ADP-glucose donor) activity"/>
    <property type="evidence" value="ECO:0007669"/>
    <property type="project" value="UniProtKB-UniRule"/>
</dbReference>
<dbReference type="GO" id="GO:0005978">
    <property type="term" value="P:glycogen biosynthetic process"/>
    <property type="evidence" value="ECO:0007669"/>
    <property type="project" value="UniProtKB-UniRule"/>
</dbReference>
<dbReference type="PANTHER" id="PTHR45825:SF11">
    <property type="entry name" value="ALPHA AMYLASE DOMAIN-CONTAINING PROTEIN"/>
    <property type="match status" value="1"/>
</dbReference>
<dbReference type="CDD" id="cd03791">
    <property type="entry name" value="GT5_Glycogen_synthase_DULL1-like"/>
    <property type="match status" value="1"/>
</dbReference>
<keyword evidence="5 7" id="KW-0808">Transferase</keyword>
<evidence type="ECO:0000313" key="11">
    <source>
        <dbReference type="EMBL" id="EXX86161.1"/>
    </source>
</evidence>
<feature type="region of interest" description="Disordered" evidence="8">
    <location>
        <begin position="494"/>
        <end position="532"/>
    </location>
</feature>
<organism evidence="11 12">
    <name type="scientific">Paenibacillus darwinianus</name>
    <dbReference type="NCBI Taxonomy" id="1380763"/>
    <lineage>
        <taxon>Bacteria</taxon>
        <taxon>Bacillati</taxon>
        <taxon>Bacillota</taxon>
        <taxon>Bacilli</taxon>
        <taxon>Bacillales</taxon>
        <taxon>Paenibacillaceae</taxon>
        <taxon>Paenibacillus</taxon>
    </lineage>
</organism>
<evidence type="ECO:0000259" key="9">
    <source>
        <dbReference type="Pfam" id="PF00534"/>
    </source>
</evidence>
<dbReference type="PANTHER" id="PTHR45825">
    <property type="entry name" value="GRANULE-BOUND STARCH SYNTHASE 1, CHLOROPLASTIC/AMYLOPLASTIC"/>
    <property type="match status" value="1"/>
</dbReference>
<dbReference type="EMBL" id="JFHU01000199">
    <property type="protein sequence ID" value="EXX86161.1"/>
    <property type="molecule type" value="Genomic_DNA"/>
</dbReference>
<dbReference type="Pfam" id="PF08323">
    <property type="entry name" value="Glyco_transf_5"/>
    <property type="match status" value="1"/>
</dbReference>
<accession>A0A9W5W6A6</accession>
<feature type="binding site" evidence="7">
    <location>
        <position position="15"/>
    </location>
    <ligand>
        <name>ADP-alpha-D-glucose</name>
        <dbReference type="ChEBI" id="CHEBI:57498"/>
    </ligand>
</feature>
<dbReference type="InterPro" id="IPR011835">
    <property type="entry name" value="GS/SS"/>
</dbReference>
<evidence type="ECO:0000256" key="4">
    <source>
        <dbReference type="ARBA" id="ARBA00022676"/>
    </source>
</evidence>
<evidence type="ECO:0000313" key="12">
    <source>
        <dbReference type="Proteomes" id="UP000053750"/>
    </source>
</evidence>
<evidence type="ECO:0000256" key="8">
    <source>
        <dbReference type="SAM" id="MobiDB-lite"/>
    </source>
</evidence>
<dbReference type="RefSeq" id="WP_081793736.1">
    <property type="nucleotide sequence ID" value="NZ_KK082170.1"/>
</dbReference>
<protein>
    <recommendedName>
        <fullName evidence="7">Glycogen synthase</fullName>
        <ecNumber evidence="7">2.4.1.21</ecNumber>
    </recommendedName>
    <alternativeName>
        <fullName evidence="7">Starch [bacterial glycogen] synthase</fullName>
    </alternativeName>
</protein>
<dbReference type="AlphaFoldDB" id="A0A9W5W6A6"/>
<dbReference type="NCBIfam" id="NF001898">
    <property type="entry name" value="PRK00654.1-1"/>
    <property type="match status" value="1"/>
</dbReference>
<keyword evidence="4 7" id="KW-0328">Glycosyltransferase</keyword>
<gene>
    <name evidence="7" type="primary">glgA</name>
    <name evidence="11" type="ORF">BG53_06940</name>
</gene>
<keyword evidence="6 7" id="KW-0320">Glycogen biosynthesis</keyword>
<evidence type="ECO:0000256" key="2">
    <source>
        <dbReference type="ARBA" id="ARBA00002764"/>
    </source>
</evidence>
<dbReference type="HAMAP" id="MF_00484">
    <property type="entry name" value="Glycogen_synth"/>
    <property type="match status" value="1"/>
</dbReference>
<comment type="caution">
    <text evidence="11">The sequence shown here is derived from an EMBL/GenBank/DDBJ whole genome shotgun (WGS) entry which is preliminary data.</text>
</comment>
<dbReference type="Pfam" id="PF00534">
    <property type="entry name" value="Glycos_transf_1"/>
    <property type="match status" value="1"/>
</dbReference>
<evidence type="ECO:0000256" key="7">
    <source>
        <dbReference type="HAMAP-Rule" id="MF_00484"/>
    </source>
</evidence>
<dbReference type="Proteomes" id="UP000053750">
    <property type="component" value="Unassembled WGS sequence"/>
</dbReference>
<dbReference type="Gene3D" id="3.40.50.2000">
    <property type="entry name" value="Glycogen Phosphorylase B"/>
    <property type="match status" value="2"/>
</dbReference>
<evidence type="ECO:0000256" key="3">
    <source>
        <dbReference type="ARBA" id="ARBA00010281"/>
    </source>
</evidence>
<keyword evidence="12" id="KW-1185">Reference proteome</keyword>
<feature type="compositionally biased region" description="Low complexity" evidence="8">
    <location>
        <begin position="498"/>
        <end position="508"/>
    </location>
</feature>